<dbReference type="PANTHER" id="PTHR33640:SF3">
    <property type="entry name" value="DUF4408 DOMAIN-CONTAINING PROTEIN"/>
    <property type="match status" value="1"/>
</dbReference>
<keyword evidence="3" id="KW-1185">Reference proteome</keyword>
<keyword evidence="1" id="KW-0472">Membrane</keyword>
<evidence type="ECO:0008006" key="4">
    <source>
        <dbReference type="Google" id="ProtNLM"/>
    </source>
</evidence>
<dbReference type="OrthoDB" id="1916829at2759"/>
<organism evidence="2 3">
    <name type="scientific">Phtheirospermum japonicum</name>
    <dbReference type="NCBI Taxonomy" id="374723"/>
    <lineage>
        <taxon>Eukaryota</taxon>
        <taxon>Viridiplantae</taxon>
        <taxon>Streptophyta</taxon>
        <taxon>Embryophyta</taxon>
        <taxon>Tracheophyta</taxon>
        <taxon>Spermatophyta</taxon>
        <taxon>Magnoliopsida</taxon>
        <taxon>eudicotyledons</taxon>
        <taxon>Gunneridae</taxon>
        <taxon>Pentapetalae</taxon>
        <taxon>asterids</taxon>
        <taxon>lamiids</taxon>
        <taxon>Lamiales</taxon>
        <taxon>Orobanchaceae</taxon>
        <taxon>Orobanchaceae incertae sedis</taxon>
        <taxon>Phtheirospermum</taxon>
    </lineage>
</organism>
<feature type="transmembrane region" description="Helical" evidence="1">
    <location>
        <begin position="60"/>
        <end position="83"/>
    </location>
</feature>
<feature type="transmembrane region" description="Helical" evidence="1">
    <location>
        <begin position="26"/>
        <end position="48"/>
    </location>
</feature>
<dbReference type="AlphaFoldDB" id="A0A830BET1"/>
<keyword evidence="1" id="KW-1133">Transmembrane helix</keyword>
<evidence type="ECO:0000313" key="3">
    <source>
        <dbReference type="Proteomes" id="UP000653305"/>
    </source>
</evidence>
<dbReference type="Proteomes" id="UP000653305">
    <property type="component" value="Unassembled WGS sequence"/>
</dbReference>
<evidence type="ECO:0000313" key="2">
    <source>
        <dbReference type="EMBL" id="GFP83638.1"/>
    </source>
</evidence>
<sequence>MDAFDIGDNLVMRAYNSNALPKIKRLLRIIEIILILVFLTSATTRLPLAVKAAGEYLRRLVFIVVSPFFIFLLGNVIVLTLFFKSRHDLFGSQHDHHHYQNSPISTDTLFDFRQEIVSNIDESRNGQSSEDNIVFQDKQTIFEVTRSTSKVVDDYNSSGCGMQLHRSETETVGGVEVAAEMVDGLSNEEFKREVEAFIARQIKFHQQEKLAIVLHSSI</sequence>
<comment type="caution">
    <text evidence="2">The sequence shown here is derived from an EMBL/GenBank/DDBJ whole genome shotgun (WGS) entry which is preliminary data.</text>
</comment>
<accession>A0A830BET1</accession>
<dbReference type="PANTHER" id="PTHR33640">
    <property type="entry name" value="TRANSMEMBRANE PROTEIN"/>
    <property type="match status" value="1"/>
</dbReference>
<protein>
    <recommendedName>
        <fullName evidence="4">DUF4408 domain-containing protein</fullName>
    </recommendedName>
</protein>
<gene>
    <name evidence="2" type="ORF">PHJA_000507300</name>
</gene>
<reference evidence="2" key="1">
    <citation type="submission" date="2020-07" db="EMBL/GenBank/DDBJ databases">
        <title>Ethylene signaling mediates host invasion by parasitic plants.</title>
        <authorList>
            <person name="Yoshida S."/>
        </authorList>
    </citation>
    <scope>NUCLEOTIDE SEQUENCE</scope>
    <source>
        <strain evidence="2">Okayama</strain>
    </source>
</reference>
<evidence type="ECO:0000256" key="1">
    <source>
        <dbReference type="SAM" id="Phobius"/>
    </source>
</evidence>
<proteinExistence type="predicted"/>
<dbReference type="EMBL" id="BMAC01000067">
    <property type="protein sequence ID" value="GFP83638.1"/>
    <property type="molecule type" value="Genomic_DNA"/>
</dbReference>
<keyword evidence="1" id="KW-0812">Transmembrane</keyword>
<name>A0A830BET1_9LAMI</name>